<dbReference type="CDD" id="cd00067">
    <property type="entry name" value="GAL4"/>
    <property type="match status" value="1"/>
</dbReference>
<evidence type="ECO:0000259" key="9">
    <source>
        <dbReference type="PROSITE" id="PS50157"/>
    </source>
</evidence>
<dbReference type="InterPro" id="IPR036864">
    <property type="entry name" value="Zn2-C6_fun-type_DNA-bd_sf"/>
</dbReference>
<dbReference type="InterPro" id="IPR007219">
    <property type="entry name" value="XnlR_reg_dom"/>
</dbReference>
<keyword evidence="4" id="KW-0804">Transcription</keyword>
<keyword evidence="11" id="KW-1185">Reference proteome</keyword>
<dbReference type="SMART" id="SM00355">
    <property type="entry name" value="ZnF_C2H2"/>
    <property type="match status" value="2"/>
</dbReference>
<accession>A0AA39KB89</accession>
<dbReference type="GeneID" id="85366096"/>
<dbReference type="SMART" id="SM00066">
    <property type="entry name" value="GAL4"/>
    <property type="match status" value="1"/>
</dbReference>
<name>A0AA39KB89_ARMTA</name>
<evidence type="ECO:0000256" key="2">
    <source>
        <dbReference type="ARBA" id="ARBA00022833"/>
    </source>
</evidence>
<keyword evidence="2" id="KW-0862">Zinc</keyword>
<proteinExistence type="predicted"/>
<evidence type="ECO:0000256" key="3">
    <source>
        <dbReference type="ARBA" id="ARBA00023015"/>
    </source>
</evidence>
<dbReference type="InterPro" id="IPR013087">
    <property type="entry name" value="Znf_C2H2_type"/>
</dbReference>
<dbReference type="EMBL" id="JAUEPS010000024">
    <property type="protein sequence ID" value="KAK0455638.1"/>
    <property type="molecule type" value="Genomic_DNA"/>
</dbReference>
<dbReference type="GO" id="GO:0003677">
    <property type="term" value="F:DNA binding"/>
    <property type="evidence" value="ECO:0007669"/>
    <property type="project" value="InterPro"/>
</dbReference>
<dbReference type="GO" id="GO:0000981">
    <property type="term" value="F:DNA-binding transcription factor activity, RNA polymerase II-specific"/>
    <property type="evidence" value="ECO:0007669"/>
    <property type="project" value="InterPro"/>
</dbReference>
<keyword evidence="3" id="KW-0805">Transcription regulation</keyword>
<keyword evidence="1" id="KW-0479">Metal-binding</keyword>
<feature type="domain" description="C2H2-type" evidence="9">
    <location>
        <begin position="36"/>
        <end position="63"/>
    </location>
</feature>
<evidence type="ECO:0000313" key="11">
    <source>
        <dbReference type="Proteomes" id="UP001175211"/>
    </source>
</evidence>
<dbReference type="SUPFAM" id="SSF57667">
    <property type="entry name" value="beta-beta-alpha zinc fingers"/>
    <property type="match status" value="1"/>
</dbReference>
<dbReference type="Pfam" id="PF00096">
    <property type="entry name" value="zf-C2H2"/>
    <property type="match status" value="1"/>
</dbReference>
<dbReference type="PANTHER" id="PTHR47660:SF3">
    <property type="entry name" value="FINGER DOMAIN PROTEIN, PUTATIVE (AFU_ORTHOLOGUE AFUA_4G03310)-RELATED"/>
    <property type="match status" value="1"/>
</dbReference>
<dbReference type="AlphaFoldDB" id="A0AA39KB89"/>
<dbReference type="PROSITE" id="PS00028">
    <property type="entry name" value="ZINC_FINGER_C2H2_1"/>
    <property type="match status" value="1"/>
</dbReference>
<evidence type="ECO:0000256" key="5">
    <source>
        <dbReference type="ARBA" id="ARBA00023242"/>
    </source>
</evidence>
<dbReference type="Gene3D" id="3.30.160.60">
    <property type="entry name" value="Classic Zinc Finger"/>
    <property type="match status" value="1"/>
</dbReference>
<protein>
    <submittedName>
        <fullName evidence="10">Fungal-specific transcription factor domain-containing protein</fullName>
    </submittedName>
</protein>
<dbReference type="Pfam" id="PF04082">
    <property type="entry name" value="Fungal_trans"/>
    <property type="match status" value="1"/>
</dbReference>
<dbReference type="PROSITE" id="PS50048">
    <property type="entry name" value="ZN2_CY6_FUNGAL_2"/>
    <property type="match status" value="1"/>
</dbReference>
<comment type="caution">
    <text evidence="10">The sequence shown here is derived from an EMBL/GenBank/DDBJ whole genome shotgun (WGS) entry which is preliminary data.</text>
</comment>
<dbReference type="Proteomes" id="UP001175211">
    <property type="component" value="Unassembled WGS sequence"/>
</dbReference>
<dbReference type="SUPFAM" id="SSF57701">
    <property type="entry name" value="Zn2/Cys6 DNA-binding domain"/>
    <property type="match status" value="1"/>
</dbReference>
<dbReference type="Pfam" id="PF00172">
    <property type="entry name" value="Zn_clus"/>
    <property type="match status" value="1"/>
</dbReference>
<feature type="region of interest" description="Disordered" evidence="7">
    <location>
        <begin position="168"/>
        <end position="187"/>
    </location>
</feature>
<sequence length="670" mass="75828">MDASSPQAYDHVSFQLFALSPSVDPKANGRMLPQNQSCPYCPAKYSRPTHLHRHIRSHTHKRVHKCTMCDSQFVRRDVLNRHMKTCGGSLAANRSKRKACQSCVQSRVKCDRHLQDPCSRCITRGKKCIFISDTTGGRENDITHAFDSSGTLSSSSSSPPACSPFFSVSEDTSNASSPSSLDTPPDWDLDDILGLPISQNEETNNECGWEAFLDKLYSPSYDSSCAIALRNDYSDLDFLLNFVPTSFEYDNTDSTLFLGPPPIADPTSVDLDVDKRRYLCLFFTDFCKQFPLMHQATWNIEGKPPVLVRAMQACGALFVKTRQAAEFIEETLDSRNLLLQEFASCSPKDRVFVILAVVLLQTLGLFHQRPETRVASSVYHGMLVMMIHQSGLIAQERSWVVPNIEDDLSLEQSWMEWASHETAKRALLLSYLHDCCYSIYFSKQSSFRTTEFDIHLPCDEELWNAQNPVEWLSVLQAASLCGVDSTMLRGTGFQQALTHLTEAPRIPFSIDDPCPSPLNSFSLSILIHVILRDVLSRCAPSDRTLYSLHNWFQLWIQTPVPARLGQESPLIQNPLPYYWLVQVLLVAIDEGGPEWVADTSRSGKRYPLLKEWLERIRFFLRQSHDIPVRLWGELMVVRSCQALEVEFDDLSNREAGLDQPNGLLSFFAIQ</sequence>
<evidence type="ECO:0000313" key="10">
    <source>
        <dbReference type="EMBL" id="KAK0455638.1"/>
    </source>
</evidence>
<evidence type="ECO:0000256" key="6">
    <source>
        <dbReference type="PROSITE-ProRule" id="PRU00042"/>
    </source>
</evidence>
<keyword evidence="6" id="KW-0863">Zinc-finger</keyword>
<dbReference type="GO" id="GO:0006351">
    <property type="term" value="P:DNA-templated transcription"/>
    <property type="evidence" value="ECO:0007669"/>
    <property type="project" value="InterPro"/>
</dbReference>
<dbReference type="GO" id="GO:0008270">
    <property type="term" value="F:zinc ion binding"/>
    <property type="evidence" value="ECO:0007669"/>
    <property type="project" value="UniProtKB-KW"/>
</dbReference>
<evidence type="ECO:0000256" key="4">
    <source>
        <dbReference type="ARBA" id="ARBA00023163"/>
    </source>
</evidence>
<evidence type="ECO:0000259" key="8">
    <source>
        <dbReference type="PROSITE" id="PS50048"/>
    </source>
</evidence>
<dbReference type="PANTHER" id="PTHR47660">
    <property type="entry name" value="TRANSCRIPTION FACTOR WITH C2H2 AND ZN(2)-CYS(6) DNA BINDING DOMAIN (EUROFUNG)-RELATED-RELATED"/>
    <property type="match status" value="1"/>
</dbReference>
<gene>
    <name evidence="10" type="ORF">EV420DRAFT_554524</name>
</gene>
<dbReference type="InterPro" id="IPR036236">
    <property type="entry name" value="Znf_C2H2_sf"/>
</dbReference>
<evidence type="ECO:0000256" key="7">
    <source>
        <dbReference type="SAM" id="MobiDB-lite"/>
    </source>
</evidence>
<evidence type="ECO:0000256" key="1">
    <source>
        <dbReference type="ARBA" id="ARBA00022723"/>
    </source>
</evidence>
<dbReference type="InterPro" id="IPR001138">
    <property type="entry name" value="Zn2Cys6_DnaBD"/>
</dbReference>
<keyword evidence="5" id="KW-0539">Nucleus</keyword>
<dbReference type="Gene3D" id="4.10.240.10">
    <property type="entry name" value="Zn(2)-C6 fungal-type DNA-binding domain"/>
    <property type="match status" value="1"/>
</dbReference>
<dbReference type="PROSITE" id="PS50157">
    <property type="entry name" value="ZINC_FINGER_C2H2_2"/>
    <property type="match status" value="1"/>
</dbReference>
<reference evidence="10" key="1">
    <citation type="submission" date="2023-06" db="EMBL/GenBank/DDBJ databases">
        <authorList>
            <consortium name="Lawrence Berkeley National Laboratory"/>
            <person name="Ahrendt S."/>
            <person name="Sahu N."/>
            <person name="Indic B."/>
            <person name="Wong-Bajracharya J."/>
            <person name="Merenyi Z."/>
            <person name="Ke H.-M."/>
            <person name="Monk M."/>
            <person name="Kocsube S."/>
            <person name="Drula E."/>
            <person name="Lipzen A."/>
            <person name="Balint B."/>
            <person name="Henrissat B."/>
            <person name="Andreopoulos B."/>
            <person name="Martin F.M."/>
            <person name="Harder C.B."/>
            <person name="Rigling D."/>
            <person name="Ford K.L."/>
            <person name="Foster G.D."/>
            <person name="Pangilinan J."/>
            <person name="Papanicolaou A."/>
            <person name="Barry K."/>
            <person name="LaButti K."/>
            <person name="Viragh M."/>
            <person name="Koriabine M."/>
            <person name="Yan M."/>
            <person name="Riley R."/>
            <person name="Champramary S."/>
            <person name="Plett K.L."/>
            <person name="Tsai I.J."/>
            <person name="Slot J."/>
            <person name="Sipos G."/>
            <person name="Plett J."/>
            <person name="Nagy L.G."/>
            <person name="Grigoriev I.V."/>
        </authorList>
    </citation>
    <scope>NUCLEOTIDE SEQUENCE</scope>
    <source>
        <strain evidence="10">CCBAS 213</strain>
    </source>
</reference>
<dbReference type="RefSeq" id="XP_060329148.1">
    <property type="nucleotide sequence ID" value="XM_060482548.1"/>
</dbReference>
<organism evidence="10 11">
    <name type="scientific">Armillaria tabescens</name>
    <name type="common">Ringless honey mushroom</name>
    <name type="synonym">Agaricus tabescens</name>
    <dbReference type="NCBI Taxonomy" id="1929756"/>
    <lineage>
        <taxon>Eukaryota</taxon>
        <taxon>Fungi</taxon>
        <taxon>Dikarya</taxon>
        <taxon>Basidiomycota</taxon>
        <taxon>Agaricomycotina</taxon>
        <taxon>Agaricomycetes</taxon>
        <taxon>Agaricomycetidae</taxon>
        <taxon>Agaricales</taxon>
        <taxon>Marasmiineae</taxon>
        <taxon>Physalacriaceae</taxon>
        <taxon>Desarmillaria</taxon>
    </lineage>
</organism>
<dbReference type="CDD" id="cd12148">
    <property type="entry name" value="fungal_TF_MHR"/>
    <property type="match status" value="1"/>
</dbReference>
<feature type="domain" description="Zn(2)-C6 fungal-type" evidence="8">
    <location>
        <begin position="99"/>
        <end position="130"/>
    </location>
</feature>
<feature type="compositionally biased region" description="Polar residues" evidence="7">
    <location>
        <begin position="170"/>
        <end position="182"/>
    </location>
</feature>